<evidence type="ECO:0000313" key="2">
    <source>
        <dbReference type="EMBL" id="MPD06253.1"/>
    </source>
</evidence>
<dbReference type="Proteomes" id="UP000324222">
    <property type="component" value="Unassembled WGS sequence"/>
</dbReference>
<evidence type="ECO:0000313" key="3">
    <source>
        <dbReference type="Proteomes" id="UP000324222"/>
    </source>
</evidence>
<name>A0A5B7KC60_PORTR</name>
<feature type="compositionally biased region" description="Basic and acidic residues" evidence="1">
    <location>
        <begin position="1"/>
        <end position="21"/>
    </location>
</feature>
<organism evidence="2 3">
    <name type="scientific">Portunus trituberculatus</name>
    <name type="common">Swimming crab</name>
    <name type="synonym">Neptunus trituberculatus</name>
    <dbReference type="NCBI Taxonomy" id="210409"/>
    <lineage>
        <taxon>Eukaryota</taxon>
        <taxon>Metazoa</taxon>
        <taxon>Ecdysozoa</taxon>
        <taxon>Arthropoda</taxon>
        <taxon>Crustacea</taxon>
        <taxon>Multicrustacea</taxon>
        <taxon>Malacostraca</taxon>
        <taxon>Eumalacostraca</taxon>
        <taxon>Eucarida</taxon>
        <taxon>Decapoda</taxon>
        <taxon>Pleocyemata</taxon>
        <taxon>Brachyura</taxon>
        <taxon>Eubrachyura</taxon>
        <taxon>Portunoidea</taxon>
        <taxon>Portunidae</taxon>
        <taxon>Portuninae</taxon>
        <taxon>Portunus</taxon>
    </lineage>
</organism>
<accession>A0A5B7KC60</accession>
<feature type="region of interest" description="Disordered" evidence="1">
    <location>
        <begin position="1"/>
        <end position="45"/>
    </location>
</feature>
<evidence type="ECO:0000256" key="1">
    <source>
        <dbReference type="SAM" id="MobiDB-lite"/>
    </source>
</evidence>
<dbReference type="AlphaFoldDB" id="A0A5B7KC60"/>
<protein>
    <submittedName>
        <fullName evidence="2">Uncharacterized protein</fullName>
    </submittedName>
</protein>
<sequence length="83" mass="8955">MTDGRVREEEVKEGWEAERGRGRGGGGRGGREAAADGVLGQPRQNGAYDWKLPALPFPGSSPAASSCLIFRPHSDCPESRFLR</sequence>
<dbReference type="EMBL" id="VSRR010150157">
    <property type="protein sequence ID" value="MPD06253.1"/>
    <property type="molecule type" value="Genomic_DNA"/>
</dbReference>
<gene>
    <name evidence="2" type="ORF">E2C01_102056</name>
</gene>
<keyword evidence="3" id="KW-1185">Reference proteome</keyword>
<proteinExistence type="predicted"/>
<comment type="caution">
    <text evidence="2">The sequence shown here is derived from an EMBL/GenBank/DDBJ whole genome shotgun (WGS) entry which is preliminary data.</text>
</comment>
<reference evidence="2 3" key="1">
    <citation type="submission" date="2019-05" db="EMBL/GenBank/DDBJ databases">
        <title>Another draft genome of Portunus trituberculatus and its Hox gene families provides insights of decapod evolution.</title>
        <authorList>
            <person name="Jeong J.-H."/>
            <person name="Song I."/>
            <person name="Kim S."/>
            <person name="Choi T."/>
            <person name="Kim D."/>
            <person name="Ryu S."/>
            <person name="Kim W."/>
        </authorList>
    </citation>
    <scope>NUCLEOTIDE SEQUENCE [LARGE SCALE GENOMIC DNA]</scope>
    <source>
        <tissue evidence="2">Muscle</tissue>
    </source>
</reference>